<protein>
    <submittedName>
        <fullName evidence="2">Uncharacterized protein</fullName>
    </submittedName>
</protein>
<dbReference type="Proteomes" id="UP001295794">
    <property type="component" value="Unassembled WGS sequence"/>
</dbReference>
<proteinExistence type="predicted"/>
<accession>A0AAD2GVQ2</accession>
<evidence type="ECO:0000256" key="1">
    <source>
        <dbReference type="SAM" id="MobiDB-lite"/>
    </source>
</evidence>
<gene>
    <name evidence="2" type="ORF">MYCIT1_LOCUS4148</name>
</gene>
<reference evidence="2" key="1">
    <citation type="submission" date="2023-11" db="EMBL/GenBank/DDBJ databases">
        <authorList>
            <person name="De Vega J J."/>
            <person name="De Vega J J."/>
        </authorList>
    </citation>
    <scope>NUCLEOTIDE SEQUENCE</scope>
</reference>
<feature type="region of interest" description="Disordered" evidence="1">
    <location>
        <begin position="1"/>
        <end position="42"/>
    </location>
</feature>
<feature type="region of interest" description="Disordered" evidence="1">
    <location>
        <begin position="57"/>
        <end position="99"/>
    </location>
</feature>
<evidence type="ECO:0000313" key="2">
    <source>
        <dbReference type="EMBL" id="CAK5264187.1"/>
    </source>
</evidence>
<dbReference type="EMBL" id="CAVNYO010000048">
    <property type="protein sequence ID" value="CAK5264187.1"/>
    <property type="molecule type" value="Genomic_DNA"/>
</dbReference>
<feature type="compositionally biased region" description="Polar residues" evidence="1">
    <location>
        <begin position="63"/>
        <end position="81"/>
    </location>
</feature>
<dbReference type="AlphaFoldDB" id="A0AAD2GVQ2"/>
<name>A0AAD2GVQ2_9AGAR</name>
<evidence type="ECO:0000313" key="3">
    <source>
        <dbReference type="Proteomes" id="UP001295794"/>
    </source>
</evidence>
<sequence length="99" mass="10810">MLKQEMQRGLESTVRSSALQDKKRIYRPGVNSKKLKNSREGGTIYVDGALMESDIISDGISDHVTQSPESDQVQNPSSTRNPRGGDVKGTPASDRSAFD</sequence>
<keyword evidence="3" id="KW-1185">Reference proteome</keyword>
<comment type="caution">
    <text evidence="2">The sequence shown here is derived from an EMBL/GenBank/DDBJ whole genome shotgun (WGS) entry which is preliminary data.</text>
</comment>
<organism evidence="2 3">
    <name type="scientific">Mycena citricolor</name>
    <dbReference type="NCBI Taxonomy" id="2018698"/>
    <lineage>
        <taxon>Eukaryota</taxon>
        <taxon>Fungi</taxon>
        <taxon>Dikarya</taxon>
        <taxon>Basidiomycota</taxon>
        <taxon>Agaricomycotina</taxon>
        <taxon>Agaricomycetes</taxon>
        <taxon>Agaricomycetidae</taxon>
        <taxon>Agaricales</taxon>
        <taxon>Marasmiineae</taxon>
        <taxon>Mycenaceae</taxon>
        <taxon>Mycena</taxon>
    </lineage>
</organism>